<evidence type="ECO:0000313" key="10">
    <source>
        <dbReference type="Proteomes" id="UP000199470"/>
    </source>
</evidence>
<evidence type="ECO:0000256" key="2">
    <source>
        <dbReference type="ARBA" id="ARBA00022481"/>
    </source>
</evidence>
<dbReference type="SUPFAM" id="SSF58104">
    <property type="entry name" value="Methyl-accepting chemotaxis protein (MCP) signaling domain"/>
    <property type="match status" value="1"/>
</dbReference>
<dbReference type="GO" id="GO:0007165">
    <property type="term" value="P:signal transduction"/>
    <property type="evidence" value="ECO:0007669"/>
    <property type="project" value="UniProtKB-KW"/>
</dbReference>
<dbReference type="InterPro" id="IPR024478">
    <property type="entry name" value="HlyB_4HB_MCP"/>
</dbReference>
<evidence type="ECO:0000256" key="4">
    <source>
        <dbReference type="PROSITE-ProRule" id="PRU00284"/>
    </source>
</evidence>
<evidence type="ECO:0000256" key="6">
    <source>
        <dbReference type="SAM" id="Phobius"/>
    </source>
</evidence>
<proteinExistence type="inferred from homology"/>
<reference evidence="9 10" key="1">
    <citation type="submission" date="2016-10" db="EMBL/GenBank/DDBJ databases">
        <authorList>
            <person name="de Groot N.N."/>
        </authorList>
    </citation>
    <scope>NUCLEOTIDE SEQUENCE [LARGE SCALE GENOMIC DNA]</scope>
    <source>
        <strain evidence="9 10">ATCC 43154</strain>
    </source>
</reference>
<dbReference type="InterPro" id="IPR047347">
    <property type="entry name" value="YvaQ-like_sensor"/>
</dbReference>
<dbReference type="Pfam" id="PF00672">
    <property type="entry name" value="HAMP"/>
    <property type="match status" value="1"/>
</dbReference>
<feature type="domain" description="HAMP" evidence="8">
    <location>
        <begin position="210"/>
        <end position="262"/>
    </location>
</feature>
<keyword evidence="10" id="KW-1185">Reference proteome</keyword>
<dbReference type="Pfam" id="PF00015">
    <property type="entry name" value="MCPsignal"/>
    <property type="match status" value="1"/>
</dbReference>
<dbReference type="CDD" id="cd19411">
    <property type="entry name" value="MCP2201-like_sensor"/>
    <property type="match status" value="1"/>
</dbReference>
<feature type="transmembrane region" description="Helical" evidence="6">
    <location>
        <begin position="12"/>
        <end position="32"/>
    </location>
</feature>
<dbReference type="CDD" id="cd11386">
    <property type="entry name" value="MCP_signal"/>
    <property type="match status" value="1"/>
</dbReference>
<dbReference type="InterPro" id="IPR003660">
    <property type="entry name" value="HAMP_dom"/>
</dbReference>
<dbReference type="EMBL" id="FOTW01000011">
    <property type="protein sequence ID" value="SFM05716.1"/>
    <property type="molecule type" value="Genomic_DNA"/>
</dbReference>
<dbReference type="CDD" id="cd06225">
    <property type="entry name" value="HAMP"/>
    <property type="match status" value="1"/>
</dbReference>
<dbReference type="PROSITE" id="PS50111">
    <property type="entry name" value="CHEMOTAXIS_TRANSDUC_2"/>
    <property type="match status" value="1"/>
</dbReference>
<accession>A0A1I4MRN3</accession>
<protein>
    <submittedName>
        <fullName evidence="9">Methyl-accepting chemotaxis protein</fullName>
    </submittedName>
</protein>
<dbReference type="FunFam" id="1.10.287.950:FF:000001">
    <property type="entry name" value="Methyl-accepting chemotaxis sensory transducer"/>
    <property type="match status" value="1"/>
</dbReference>
<dbReference type="RefSeq" id="WP_093387985.1">
    <property type="nucleotide sequence ID" value="NZ_FOTW01000011.1"/>
</dbReference>
<dbReference type="GO" id="GO:0005886">
    <property type="term" value="C:plasma membrane"/>
    <property type="evidence" value="ECO:0007669"/>
    <property type="project" value="TreeGrafter"/>
</dbReference>
<organism evidence="9 10">
    <name type="scientific">Rugamonas rubra</name>
    <dbReference type="NCBI Taxonomy" id="758825"/>
    <lineage>
        <taxon>Bacteria</taxon>
        <taxon>Pseudomonadati</taxon>
        <taxon>Pseudomonadota</taxon>
        <taxon>Betaproteobacteria</taxon>
        <taxon>Burkholderiales</taxon>
        <taxon>Oxalobacteraceae</taxon>
        <taxon>Telluria group</taxon>
        <taxon>Rugamonas</taxon>
    </lineage>
</organism>
<gene>
    <name evidence="9" type="ORF">SAMN02982985_02575</name>
</gene>
<feature type="region of interest" description="Disordered" evidence="5">
    <location>
        <begin position="536"/>
        <end position="564"/>
    </location>
</feature>
<evidence type="ECO:0000313" key="9">
    <source>
        <dbReference type="EMBL" id="SFM05716.1"/>
    </source>
</evidence>
<dbReference type="SMART" id="SM00283">
    <property type="entry name" value="MA"/>
    <property type="match status" value="1"/>
</dbReference>
<feature type="transmembrane region" description="Helical" evidence="6">
    <location>
        <begin position="189"/>
        <end position="208"/>
    </location>
</feature>
<keyword evidence="6" id="KW-1133">Transmembrane helix</keyword>
<dbReference type="Proteomes" id="UP000199470">
    <property type="component" value="Unassembled WGS sequence"/>
</dbReference>
<dbReference type="Pfam" id="PF12729">
    <property type="entry name" value="4HB_MCP_1"/>
    <property type="match status" value="1"/>
</dbReference>
<comment type="subcellular location">
    <subcellularLocation>
        <location evidence="1">Membrane</location>
    </subcellularLocation>
</comment>
<sequence>MKNLKIGTRLGLGFSVILLLLIVMTLIGILRLSSASALTEEMVGVKIRDERLIAEWVKVIEVNAARTTGAWMVADAADQKALETLMAESSGRATQIQDKMGAELGDGALKPLFQQVLDTRKAYTGVRKAVFVAKGAGDLAQAKSLYEGEMTQKRIQYLDALKKFSDQKAALLDASAAQIQQQYQSGRSLLVALGVVALAIGAAASWWITRTITGPIKAAVKVAETVSAGDLTSHIVVAGGDETGQLMGALKDMNTYLVDIVDQVRSGTQTMATASSQIAAGNADLSSRTEEQASSLEETASAMEELTSTVKQNADNARQANQLAISASAIASRGGAVVGEVVHTMGSINDSSRKIVEIISVIDAIAFQTNILALNAAVEAARAGEQGRGFAVVASEVRNLAQRSAAAAKDIKGLIDDSVQKVELGSGLVDKAGQTMHEIVESIARVTQIMTQISQASDEQSTGIEQVNQAITQMDQVTQQNAALVEQAAAAAESMQDQSAKLAEVVSIFKLDTGGTAARLAAPAPARATVARARMAAPAAPRRPRTALAAAPRTAAPAAPAAKPAAALAGADDDWVEF</sequence>
<dbReference type="PROSITE" id="PS50885">
    <property type="entry name" value="HAMP"/>
    <property type="match status" value="1"/>
</dbReference>
<dbReference type="Gene3D" id="1.10.287.950">
    <property type="entry name" value="Methyl-accepting chemotaxis protein"/>
    <property type="match status" value="1"/>
</dbReference>
<dbReference type="GO" id="GO:0006935">
    <property type="term" value="P:chemotaxis"/>
    <property type="evidence" value="ECO:0007669"/>
    <property type="project" value="InterPro"/>
</dbReference>
<dbReference type="SMART" id="SM00304">
    <property type="entry name" value="HAMP"/>
    <property type="match status" value="1"/>
</dbReference>
<keyword evidence="6" id="KW-0472">Membrane</keyword>
<evidence type="ECO:0000259" key="7">
    <source>
        <dbReference type="PROSITE" id="PS50111"/>
    </source>
</evidence>
<keyword evidence="4" id="KW-0807">Transducer</keyword>
<evidence type="ECO:0000256" key="5">
    <source>
        <dbReference type="SAM" id="MobiDB-lite"/>
    </source>
</evidence>
<dbReference type="InterPro" id="IPR004090">
    <property type="entry name" value="Chemotax_Me-accpt_rcpt"/>
</dbReference>
<comment type="similarity">
    <text evidence="3">Belongs to the methyl-accepting chemotaxis (MCP) protein family.</text>
</comment>
<feature type="domain" description="Methyl-accepting transducer" evidence="7">
    <location>
        <begin position="267"/>
        <end position="496"/>
    </location>
</feature>
<dbReference type="AlphaFoldDB" id="A0A1I4MRN3"/>
<dbReference type="GO" id="GO:0004888">
    <property type="term" value="F:transmembrane signaling receptor activity"/>
    <property type="evidence" value="ECO:0007669"/>
    <property type="project" value="InterPro"/>
</dbReference>
<dbReference type="PANTHER" id="PTHR43531">
    <property type="entry name" value="PROTEIN ICFG"/>
    <property type="match status" value="1"/>
</dbReference>
<dbReference type="PANTHER" id="PTHR43531:SF14">
    <property type="entry name" value="METHYL-ACCEPTING CHEMOTAXIS PROTEIN I-RELATED"/>
    <property type="match status" value="1"/>
</dbReference>
<dbReference type="STRING" id="758825.SAMN02982985_02575"/>
<keyword evidence="2" id="KW-0488">Methylation</keyword>
<evidence type="ECO:0000259" key="8">
    <source>
        <dbReference type="PROSITE" id="PS50885"/>
    </source>
</evidence>
<evidence type="ECO:0000256" key="1">
    <source>
        <dbReference type="ARBA" id="ARBA00004370"/>
    </source>
</evidence>
<evidence type="ECO:0000256" key="3">
    <source>
        <dbReference type="ARBA" id="ARBA00029447"/>
    </source>
</evidence>
<keyword evidence="6" id="KW-0812">Transmembrane</keyword>
<dbReference type="InterPro" id="IPR051310">
    <property type="entry name" value="MCP_chemotaxis"/>
</dbReference>
<dbReference type="InterPro" id="IPR004089">
    <property type="entry name" value="MCPsignal_dom"/>
</dbReference>
<dbReference type="OrthoDB" id="5441488at2"/>
<name>A0A1I4MRN3_9BURK</name>
<dbReference type="PRINTS" id="PR00260">
    <property type="entry name" value="CHEMTRNSDUCR"/>
</dbReference>